<evidence type="ECO:0000313" key="3">
    <source>
        <dbReference type="EMBL" id="KAA0147220.1"/>
    </source>
</evidence>
<dbReference type="EMBL" id="VLTO01000034">
    <property type="protein sequence ID" value="KAA0173351.1"/>
    <property type="molecule type" value="Genomic_DNA"/>
</dbReference>
<dbReference type="Pfam" id="PF16860">
    <property type="entry name" value="CX9C"/>
    <property type="match status" value="1"/>
</dbReference>
<dbReference type="InterPro" id="IPR031731">
    <property type="entry name" value="CX9C"/>
</dbReference>
<dbReference type="AlphaFoldDB" id="A0A5A8EBW1"/>
<keyword evidence="7" id="KW-1185">Reference proteome</keyword>
<proteinExistence type="predicted"/>
<dbReference type="Proteomes" id="UP000323011">
    <property type="component" value="Unassembled WGS sequence"/>
</dbReference>
<accession>A0A5A8EBW1</accession>
<protein>
    <recommendedName>
        <fullName evidence="1">IMS import disulfide relay-system CHCH-CHCH-like Cx9C domain-containing protein</fullName>
    </recommendedName>
</protein>
<gene>
    <name evidence="2" type="ORF">CROE0942_LOCUS16446</name>
    <name evidence="5" type="ORF">FNF27_05128</name>
    <name evidence="4" type="ORF">FNF28_03375</name>
    <name evidence="3" type="ORF">FNF29_07481</name>
</gene>
<name>A0A5A8EBW1_CAFRO</name>
<evidence type="ECO:0000313" key="6">
    <source>
        <dbReference type="Proteomes" id="UP000322899"/>
    </source>
</evidence>
<organism evidence="5 6">
    <name type="scientific">Cafeteria roenbergensis</name>
    <name type="common">Marine flagellate</name>
    <dbReference type="NCBI Taxonomy" id="33653"/>
    <lineage>
        <taxon>Eukaryota</taxon>
        <taxon>Sar</taxon>
        <taxon>Stramenopiles</taxon>
        <taxon>Bigyra</taxon>
        <taxon>Opalozoa</taxon>
        <taxon>Bicosoecida</taxon>
        <taxon>Cafeteriaceae</taxon>
        <taxon>Cafeteria</taxon>
    </lineage>
</organism>
<evidence type="ECO:0000313" key="7">
    <source>
        <dbReference type="Proteomes" id="UP000323011"/>
    </source>
</evidence>
<evidence type="ECO:0000313" key="5">
    <source>
        <dbReference type="EMBL" id="KAA0173351.1"/>
    </source>
</evidence>
<reference evidence="2" key="2">
    <citation type="submission" date="2021-01" db="EMBL/GenBank/DDBJ databases">
        <authorList>
            <person name="Corre E."/>
            <person name="Pelletier E."/>
            <person name="Niang G."/>
            <person name="Scheremetjew M."/>
            <person name="Finn R."/>
            <person name="Kale V."/>
            <person name="Holt S."/>
            <person name="Cochrane G."/>
            <person name="Meng A."/>
            <person name="Brown T."/>
            <person name="Cohen L."/>
        </authorList>
    </citation>
    <scope>NUCLEOTIDE SEQUENCE</scope>
    <source>
        <strain evidence="2">E4-10</strain>
    </source>
</reference>
<dbReference type="Proteomes" id="UP000322899">
    <property type="component" value="Unassembled WGS sequence"/>
</dbReference>
<dbReference type="Gene3D" id="1.10.287.2900">
    <property type="match status" value="1"/>
</dbReference>
<dbReference type="OrthoDB" id="10328150at2759"/>
<dbReference type="InterPro" id="IPR009069">
    <property type="entry name" value="Cys_alpha_HP_mot_SF"/>
</dbReference>
<dbReference type="Proteomes" id="UP000324907">
    <property type="component" value="Unassembled WGS sequence"/>
</dbReference>
<dbReference type="EMBL" id="VLTN01000070">
    <property type="protein sequence ID" value="KAA0147220.1"/>
    <property type="molecule type" value="Genomic_DNA"/>
</dbReference>
<evidence type="ECO:0000313" key="4">
    <source>
        <dbReference type="EMBL" id="KAA0165870.1"/>
    </source>
</evidence>
<evidence type="ECO:0000259" key="1">
    <source>
        <dbReference type="Pfam" id="PF16860"/>
    </source>
</evidence>
<dbReference type="EMBL" id="HBET01024319">
    <property type="protein sequence ID" value="CAD8572066.1"/>
    <property type="molecule type" value="Transcribed_RNA"/>
</dbReference>
<dbReference type="SUPFAM" id="SSF47072">
    <property type="entry name" value="Cysteine alpha-hairpin motif"/>
    <property type="match status" value="1"/>
</dbReference>
<evidence type="ECO:0000313" key="2">
    <source>
        <dbReference type="EMBL" id="CAD8572066.1"/>
    </source>
</evidence>
<dbReference type="EMBL" id="VLTL01000044">
    <property type="protein sequence ID" value="KAA0165870.1"/>
    <property type="molecule type" value="Genomic_DNA"/>
</dbReference>
<reference evidence="6 7" key="1">
    <citation type="submission" date="2019-07" db="EMBL/GenBank/DDBJ databases">
        <title>Genomes of Cafeteria roenbergensis.</title>
        <authorList>
            <person name="Fischer M.G."/>
            <person name="Hackl T."/>
            <person name="Roman M."/>
        </authorList>
    </citation>
    <scope>NUCLEOTIDE SEQUENCE [LARGE SCALE GENOMIC DNA]</scope>
    <source>
        <strain evidence="3 7">BVI</strain>
        <strain evidence="5 6">E4-10P</strain>
        <strain evidence="4 8">RCC970-E3</strain>
    </source>
</reference>
<evidence type="ECO:0000313" key="8">
    <source>
        <dbReference type="Proteomes" id="UP000324907"/>
    </source>
</evidence>
<sequence length="115" mass="13166">MPKRGSRGFRWADLAPEHQKAVSHFTASGGTFPYYEPCFEQTEAFSSCLKHNDFEPVMCHKEKMALTACIDTKPMFDYKLMRKARRKAKVSMRASLLSVLKEHPRTLKSVLRGGK</sequence>
<feature type="domain" description="IMS import disulfide relay-system CHCH-CHCH-like Cx9C" evidence="1">
    <location>
        <begin position="37"/>
        <end position="74"/>
    </location>
</feature>